<feature type="transmembrane region" description="Helical" evidence="3">
    <location>
        <begin position="43"/>
        <end position="63"/>
    </location>
</feature>
<protein>
    <recommendedName>
        <fullName evidence="6">DUF4005 domain-containing protein</fullName>
    </recommendedName>
</protein>
<keyword evidence="3" id="KW-0812">Transmembrane</keyword>
<comment type="similarity">
    <text evidence="2">Belongs to the IQD family.</text>
</comment>
<evidence type="ECO:0000313" key="5">
    <source>
        <dbReference type="Proteomes" id="UP001222027"/>
    </source>
</evidence>
<dbReference type="PANTHER" id="PTHR32295:SF281">
    <property type="entry name" value="PROTEIN IQ-DOMAIN 31"/>
    <property type="match status" value="1"/>
</dbReference>
<reference evidence="4 5" key="1">
    <citation type="submission" date="2022-12" db="EMBL/GenBank/DDBJ databases">
        <title>Chromosome-scale assembly of the Ensete ventricosum genome.</title>
        <authorList>
            <person name="Dussert Y."/>
            <person name="Stocks J."/>
            <person name="Wendawek A."/>
            <person name="Woldeyes F."/>
            <person name="Nichols R.A."/>
            <person name="Borrell J.S."/>
        </authorList>
    </citation>
    <scope>NUCLEOTIDE SEQUENCE [LARGE SCALE GENOMIC DNA]</scope>
    <source>
        <strain evidence="5">cv. Maze</strain>
        <tissue evidence="4">Seeds</tissue>
    </source>
</reference>
<accession>A0AAV8R5F8</accession>
<keyword evidence="1" id="KW-0112">Calmodulin-binding</keyword>
<name>A0AAV8R5F8_ENSVE</name>
<dbReference type="AlphaFoldDB" id="A0AAV8R5F8"/>
<dbReference type="EMBL" id="JAQQAF010000004">
    <property type="protein sequence ID" value="KAJ8491720.1"/>
    <property type="molecule type" value="Genomic_DNA"/>
</dbReference>
<evidence type="ECO:0008006" key="6">
    <source>
        <dbReference type="Google" id="ProtNLM"/>
    </source>
</evidence>
<evidence type="ECO:0000256" key="2">
    <source>
        <dbReference type="ARBA" id="ARBA00024341"/>
    </source>
</evidence>
<comment type="caution">
    <text evidence="4">The sequence shown here is derived from an EMBL/GenBank/DDBJ whole genome shotgun (WGS) entry which is preliminary data.</text>
</comment>
<dbReference type="Proteomes" id="UP001222027">
    <property type="component" value="Unassembled WGS sequence"/>
</dbReference>
<evidence type="ECO:0000313" key="4">
    <source>
        <dbReference type="EMBL" id="KAJ8491720.1"/>
    </source>
</evidence>
<organism evidence="4 5">
    <name type="scientific">Ensete ventricosum</name>
    <name type="common">Abyssinian banana</name>
    <name type="synonym">Musa ensete</name>
    <dbReference type="NCBI Taxonomy" id="4639"/>
    <lineage>
        <taxon>Eukaryota</taxon>
        <taxon>Viridiplantae</taxon>
        <taxon>Streptophyta</taxon>
        <taxon>Embryophyta</taxon>
        <taxon>Tracheophyta</taxon>
        <taxon>Spermatophyta</taxon>
        <taxon>Magnoliopsida</taxon>
        <taxon>Liliopsida</taxon>
        <taxon>Zingiberales</taxon>
        <taxon>Musaceae</taxon>
        <taxon>Ensete</taxon>
    </lineage>
</organism>
<keyword evidence="5" id="KW-1185">Reference proteome</keyword>
<dbReference type="PROSITE" id="PS50096">
    <property type="entry name" value="IQ"/>
    <property type="match status" value="2"/>
</dbReference>
<dbReference type="GO" id="GO:0005516">
    <property type="term" value="F:calmodulin binding"/>
    <property type="evidence" value="ECO:0007669"/>
    <property type="project" value="UniProtKB-KW"/>
</dbReference>
<proteinExistence type="inferred from homology"/>
<dbReference type="PANTHER" id="PTHR32295">
    <property type="entry name" value="IQ-DOMAIN 5-RELATED"/>
    <property type="match status" value="1"/>
</dbReference>
<gene>
    <name evidence="4" type="ORF">OPV22_013441</name>
</gene>
<evidence type="ECO:0000256" key="3">
    <source>
        <dbReference type="SAM" id="Phobius"/>
    </source>
</evidence>
<sequence>MLRLVLPQPRSGVIIGIMENLCSGKQTPPRSEYIISFVGLRRILFSLGFLFVYDFMISCWTITHRMPLYLQFHFHRRTCKNTSFNESSASQGDYLISPVTTNSHGSIASPTLLPFLISEPSPVSGVISTLDKEEPSKLDGIALVTSHLSQAVIGSTSSKETSNGIEEQPATKAQAAFHGHLARRAFRALKGIIRLQVLIHGHLVRRQAVATLHAMEGIVKLLAAARGRSVRCTFTGLKITTEFSQAKTVVSEDFVQINT</sequence>
<keyword evidence="3" id="KW-1133">Transmembrane helix</keyword>
<evidence type="ECO:0000256" key="1">
    <source>
        <dbReference type="ARBA" id="ARBA00022860"/>
    </source>
</evidence>
<keyword evidence="3" id="KW-0472">Membrane</keyword>